<dbReference type="PANTHER" id="PTHR30474:SF2">
    <property type="entry name" value="PEPTIDOGLYCAN GLYCOSYLTRANSFERASE FTSW-RELATED"/>
    <property type="match status" value="1"/>
</dbReference>
<keyword evidence="5" id="KW-0328">Glycosyltransferase</keyword>
<keyword evidence="4" id="KW-0132">Cell division</keyword>
<dbReference type="GO" id="GO:0009252">
    <property type="term" value="P:peptidoglycan biosynthetic process"/>
    <property type="evidence" value="ECO:0007669"/>
    <property type="project" value="UniProtKB-KW"/>
</dbReference>
<dbReference type="Proteomes" id="UP000597444">
    <property type="component" value="Unassembled WGS sequence"/>
</dbReference>
<dbReference type="NCBIfam" id="TIGR02614">
    <property type="entry name" value="ftsW"/>
    <property type="match status" value="1"/>
</dbReference>
<comment type="similarity">
    <text evidence="16">Belongs to the SEDS family. FtsW subfamily.</text>
</comment>
<evidence type="ECO:0000256" key="15">
    <source>
        <dbReference type="ARBA" id="ARBA00033270"/>
    </source>
</evidence>
<evidence type="ECO:0000313" key="25">
    <source>
        <dbReference type="Proteomes" id="UP000597444"/>
    </source>
</evidence>
<evidence type="ECO:0000256" key="7">
    <source>
        <dbReference type="ARBA" id="ARBA00022692"/>
    </source>
</evidence>
<feature type="transmembrane region" description="Helical" evidence="23">
    <location>
        <begin position="454"/>
        <end position="479"/>
    </location>
</feature>
<evidence type="ECO:0000256" key="22">
    <source>
        <dbReference type="SAM" id="MobiDB-lite"/>
    </source>
</evidence>
<proteinExistence type="inferred from homology"/>
<keyword evidence="8" id="KW-0133">Cell shape</keyword>
<dbReference type="Pfam" id="PF01098">
    <property type="entry name" value="FTSW_RODA_SPOVE"/>
    <property type="match status" value="1"/>
</dbReference>
<keyword evidence="7 23" id="KW-0812">Transmembrane</keyword>
<evidence type="ECO:0000256" key="14">
    <source>
        <dbReference type="ARBA" id="ARBA00032370"/>
    </source>
</evidence>
<dbReference type="InterPro" id="IPR001182">
    <property type="entry name" value="FtsW/RodA"/>
</dbReference>
<dbReference type="GO" id="GO:0032153">
    <property type="term" value="C:cell division site"/>
    <property type="evidence" value="ECO:0007669"/>
    <property type="project" value="TreeGrafter"/>
</dbReference>
<evidence type="ECO:0000256" key="10">
    <source>
        <dbReference type="ARBA" id="ARBA00022989"/>
    </source>
</evidence>
<keyword evidence="10 23" id="KW-1133">Transmembrane helix</keyword>
<keyword evidence="6" id="KW-0808">Transferase</keyword>
<dbReference type="RefSeq" id="WP_220203665.1">
    <property type="nucleotide sequence ID" value="NZ_BNJK01000001.1"/>
</dbReference>
<comment type="catalytic activity">
    <reaction evidence="20">
        <text>[GlcNAc-(1-&gt;4)-Mur2Ac(oyl-L-Ala-gamma-D-Glu-L-Lys-D-Ala-D-Ala)](n)-di-trans,octa-cis-undecaprenyl diphosphate + beta-D-GlcNAc-(1-&gt;4)-Mur2Ac(oyl-L-Ala-gamma-D-Glu-L-Lys-D-Ala-D-Ala)-di-trans,octa-cis-undecaprenyl diphosphate = [GlcNAc-(1-&gt;4)-Mur2Ac(oyl-L-Ala-gamma-D-Glu-L-Lys-D-Ala-D-Ala)](n+1)-di-trans,octa-cis-undecaprenyl diphosphate + di-trans,octa-cis-undecaprenyl diphosphate + H(+)</text>
        <dbReference type="Rhea" id="RHEA:23708"/>
        <dbReference type="Rhea" id="RHEA-COMP:9602"/>
        <dbReference type="Rhea" id="RHEA-COMP:9603"/>
        <dbReference type="ChEBI" id="CHEBI:15378"/>
        <dbReference type="ChEBI" id="CHEBI:58405"/>
        <dbReference type="ChEBI" id="CHEBI:60033"/>
        <dbReference type="ChEBI" id="CHEBI:78435"/>
        <dbReference type="EC" id="2.4.99.28"/>
    </reaction>
</comment>
<dbReference type="GO" id="GO:0008955">
    <property type="term" value="F:peptidoglycan glycosyltransferase activity"/>
    <property type="evidence" value="ECO:0007669"/>
    <property type="project" value="UniProtKB-EC"/>
</dbReference>
<evidence type="ECO:0000256" key="12">
    <source>
        <dbReference type="ARBA" id="ARBA00023306"/>
    </source>
</evidence>
<feature type="transmembrane region" description="Helical" evidence="23">
    <location>
        <begin position="201"/>
        <end position="219"/>
    </location>
</feature>
<dbReference type="EC" id="2.4.99.28" evidence="19"/>
<feature type="compositionally biased region" description="Basic and acidic residues" evidence="22">
    <location>
        <begin position="40"/>
        <end position="50"/>
    </location>
</feature>
<keyword evidence="9" id="KW-0573">Peptidoglycan synthesis</keyword>
<dbReference type="GO" id="GO:0005886">
    <property type="term" value="C:plasma membrane"/>
    <property type="evidence" value="ECO:0007669"/>
    <property type="project" value="UniProtKB-SubCell"/>
</dbReference>
<evidence type="ECO:0000256" key="20">
    <source>
        <dbReference type="ARBA" id="ARBA00049902"/>
    </source>
</evidence>
<feature type="transmembrane region" description="Helical" evidence="23">
    <location>
        <begin position="293"/>
        <end position="313"/>
    </location>
</feature>
<keyword evidence="12" id="KW-0131">Cell cycle</keyword>
<keyword evidence="11 23" id="KW-0472">Membrane</keyword>
<feature type="transmembrane region" description="Helical" evidence="23">
    <location>
        <begin position="231"/>
        <end position="252"/>
    </location>
</feature>
<evidence type="ECO:0000256" key="23">
    <source>
        <dbReference type="SAM" id="Phobius"/>
    </source>
</evidence>
<comment type="function">
    <text evidence="21">Peptidoglycan polymerase that is essential for cell division.</text>
</comment>
<comment type="caution">
    <text evidence="24">The sequence shown here is derived from an EMBL/GenBank/DDBJ whole genome shotgun (WGS) entry which is preliminary data.</text>
</comment>
<evidence type="ECO:0000256" key="8">
    <source>
        <dbReference type="ARBA" id="ARBA00022960"/>
    </source>
</evidence>
<evidence type="ECO:0000256" key="5">
    <source>
        <dbReference type="ARBA" id="ARBA00022676"/>
    </source>
</evidence>
<dbReference type="PANTHER" id="PTHR30474">
    <property type="entry name" value="CELL CYCLE PROTEIN"/>
    <property type="match status" value="1"/>
</dbReference>
<dbReference type="EMBL" id="BNJK01000001">
    <property type="protein sequence ID" value="GHO92852.1"/>
    <property type="molecule type" value="Genomic_DNA"/>
</dbReference>
<comment type="subcellular location">
    <subcellularLocation>
        <location evidence="1">Cell membrane</location>
        <topology evidence="1">Multi-pass membrane protein</topology>
    </subcellularLocation>
</comment>
<dbReference type="AlphaFoldDB" id="A0A8J3N375"/>
<evidence type="ECO:0000256" key="4">
    <source>
        <dbReference type="ARBA" id="ARBA00022618"/>
    </source>
</evidence>
<evidence type="ECO:0000256" key="18">
    <source>
        <dbReference type="ARBA" id="ARBA00041418"/>
    </source>
</evidence>
<evidence type="ECO:0000256" key="17">
    <source>
        <dbReference type="ARBA" id="ARBA00041185"/>
    </source>
</evidence>
<evidence type="ECO:0000313" key="24">
    <source>
        <dbReference type="EMBL" id="GHO92852.1"/>
    </source>
</evidence>
<protein>
    <recommendedName>
        <fullName evidence="17">Probable peptidoglycan glycosyltransferase FtsW</fullName>
        <ecNumber evidence="19">2.4.99.28</ecNumber>
    </recommendedName>
    <alternativeName>
        <fullName evidence="18">Cell division protein FtsW</fullName>
    </alternativeName>
    <alternativeName>
        <fullName evidence="15">Cell wall polymerase</fullName>
    </alternativeName>
    <alternativeName>
        <fullName evidence="14">Peptidoglycan polymerase</fullName>
    </alternativeName>
</protein>
<keyword evidence="13" id="KW-0961">Cell wall biogenesis/degradation</keyword>
<feature type="transmembrane region" description="Helical" evidence="23">
    <location>
        <begin position="491"/>
        <end position="512"/>
    </location>
</feature>
<evidence type="ECO:0000256" key="11">
    <source>
        <dbReference type="ARBA" id="ARBA00023136"/>
    </source>
</evidence>
<evidence type="ECO:0000256" key="19">
    <source>
        <dbReference type="ARBA" id="ARBA00044770"/>
    </source>
</evidence>
<feature type="transmembrane region" description="Helical" evidence="23">
    <location>
        <begin position="320"/>
        <end position="353"/>
    </location>
</feature>
<dbReference type="GO" id="GO:0008360">
    <property type="term" value="P:regulation of cell shape"/>
    <property type="evidence" value="ECO:0007669"/>
    <property type="project" value="UniProtKB-KW"/>
</dbReference>
<gene>
    <name evidence="24" type="ORF">KSF_029000</name>
</gene>
<keyword evidence="25" id="KW-1185">Reference proteome</keyword>
<evidence type="ECO:0000256" key="21">
    <source>
        <dbReference type="ARBA" id="ARBA00049966"/>
    </source>
</evidence>
<evidence type="ECO:0000256" key="2">
    <source>
        <dbReference type="ARBA" id="ARBA00004752"/>
    </source>
</evidence>
<name>A0A8J3N375_9CHLR</name>
<accession>A0A8J3N375</accession>
<comment type="pathway">
    <text evidence="2">Cell wall biogenesis; peptidoglycan biosynthesis.</text>
</comment>
<feature type="transmembrane region" description="Helical" evidence="23">
    <location>
        <begin position="417"/>
        <end position="442"/>
    </location>
</feature>
<reference evidence="24" key="1">
    <citation type="submission" date="2020-10" db="EMBL/GenBank/DDBJ databases">
        <title>Taxonomic study of unclassified bacteria belonging to the class Ktedonobacteria.</title>
        <authorList>
            <person name="Yabe S."/>
            <person name="Wang C.M."/>
            <person name="Zheng Y."/>
            <person name="Sakai Y."/>
            <person name="Cavaletti L."/>
            <person name="Monciardini P."/>
            <person name="Donadio S."/>
        </authorList>
    </citation>
    <scope>NUCLEOTIDE SEQUENCE</scope>
    <source>
        <strain evidence="24">ID150040</strain>
    </source>
</reference>
<dbReference type="GO" id="GO:0051301">
    <property type="term" value="P:cell division"/>
    <property type="evidence" value="ECO:0007669"/>
    <property type="project" value="UniProtKB-KW"/>
</dbReference>
<evidence type="ECO:0000256" key="3">
    <source>
        <dbReference type="ARBA" id="ARBA00022475"/>
    </source>
</evidence>
<organism evidence="24 25">
    <name type="scientific">Reticulibacter mediterranei</name>
    <dbReference type="NCBI Taxonomy" id="2778369"/>
    <lineage>
        <taxon>Bacteria</taxon>
        <taxon>Bacillati</taxon>
        <taxon>Chloroflexota</taxon>
        <taxon>Ktedonobacteria</taxon>
        <taxon>Ktedonobacterales</taxon>
        <taxon>Reticulibacteraceae</taxon>
        <taxon>Reticulibacter</taxon>
    </lineage>
</organism>
<feature type="transmembrane region" description="Helical" evidence="23">
    <location>
        <begin position="166"/>
        <end position="189"/>
    </location>
</feature>
<evidence type="ECO:0000256" key="9">
    <source>
        <dbReference type="ARBA" id="ARBA00022984"/>
    </source>
</evidence>
<evidence type="ECO:0000256" key="1">
    <source>
        <dbReference type="ARBA" id="ARBA00004651"/>
    </source>
</evidence>
<dbReference type="InterPro" id="IPR013437">
    <property type="entry name" value="FtsW"/>
</dbReference>
<feature type="region of interest" description="Disordered" evidence="22">
    <location>
        <begin position="1"/>
        <end position="68"/>
    </location>
</feature>
<evidence type="ECO:0000256" key="16">
    <source>
        <dbReference type="ARBA" id="ARBA00038053"/>
    </source>
</evidence>
<dbReference type="GO" id="GO:0071555">
    <property type="term" value="P:cell wall organization"/>
    <property type="evidence" value="ECO:0007669"/>
    <property type="project" value="UniProtKB-KW"/>
</dbReference>
<evidence type="ECO:0000256" key="13">
    <source>
        <dbReference type="ARBA" id="ARBA00023316"/>
    </source>
</evidence>
<dbReference type="GO" id="GO:0015648">
    <property type="term" value="F:lipid-linked peptidoglycan transporter activity"/>
    <property type="evidence" value="ECO:0007669"/>
    <property type="project" value="TreeGrafter"/>
</dbReference>
<evidence type="ECO:0000256" key="6">
    <source>
        <dbReference type="ARBA" id="ARBA00022679"/>
    </source>
</evidence>
<keyword evidence="3" id="KW-1003">Cell membrane</keyword>
<sequence length="554" mass="61023">MGQDRFKQGSGAGKGAKTTRRGEKLKGYSPPIVRSPALKSAEDQERLERHGLKRSASSRLRRTGETTTRRRANMGRISFQAEGIDERRRLPRKSLPNSKNRHGAVNVYARVEQRSRVVENWPSHPPRTRTMDLPGEPVEVISKEEQQKLSSLEMDLPRVAGPIDSWLLMIVMALLCVGLIMVYSSSSFLAAANYGDPSYFFQRQLLSGLLGIIAMLITMRIDYRYWRRLSLIGLAISLPLMVAVLFIGSNVYGASRWITLGPFSFQPSELTKLALALYIADWLARKGRQVSSFLYGMAPFVILVGMILGLVLLQKDMGTAIIIAALATAMFFTAGANIVQFLLAVACGGLIFLTQAFQGYRFYRLLGFLDPFDHITSINLQLYQSLLALGSGGWLGVGLGASRQKTGYLPFPHIDSIFAIIGEELGFLGCTTIVVLFLLLAFRGFRLARRTQDVYGALLATGITTWLVLQAIINIAAATGSIPYTGVPLPFISYGGTALVISLAAVGVLLNISRYMQVPETPALSRRAITQTLNIANTKEQTKQTHQEMTHASR</sequence>